<gene>
    <name evidence="3" type="ORF">M1R53_00185</name>
</gene>
<dbReference type="InterPro" id="IPR050378">
    <property type="entry name" value="Metallo-dep_Hydrolases_sf"/>
</dbReference>
<dbReference type="InterPro" id="IPR032466">
    <property type="entry name" value="Metal_Hydrolase"/>
</dbReference>
<dbReference type="EMBL" id="CP096649">
    <property type="protein sequence ID" value="UQK59123.1"/>
    <property type="molecule type" value="Genomic_DNA"/>
</dbReference>
<organism evidence="3 4">
    <name type="scientific">Fenollaria massiliensis</name>
    <dbReference type="NCBI Taxonomy" id="938288"/>
    <lineage>
        <taxon>Bacteria</taxon>
        <taxon>Bacillati</taxon>
        <taxon>Bacillota</taxon>
        <taxon>Clostridia</taxon>
        <taxon>Eubacteriales</taxon>
        <taxon>Fenollaria</taxon>
    </lineage>
</organism>
<evidence type="ECO:0000313" key="3">
    <source>
        <dbReference type="EMBL" id="UQK59123.1"/>
    </source>
</evidence>
<feature type="domain" description="Amidohydrolase-related" evidence="2">
    <location>
        <begin position="46"/>
        <end position="352"/>
    </location>
</feature>
<sequence length="370" mass="40212">MLLVKNANYNGNGVDILSLDGKITKIEENIKNYYGIEEIDLNGKRIFPSLIDGHVHVTGGGGEMGPTSRVPEIKYEDIIMAGVTTVVGLLGTDSTTRSVENLVSKVKALNEYNVRAFALTGAYEYPSKTITGSVKKDITYISEIIGCKLAISDHRASYITEDELVRLASECYLGGLFAGKVGELHMHTGGLGKEGLSKVFAVLEKHEIPIKTFRPTHCKNIVDDAVKFMNMGGYADFTAGESGLDAIDYAIKNAPFDRITLSSDSNGSVPIWSKDKDLLGIGAAKITELFDTIKALCKNYGYELKDMIKLASTNAAKALEIDKITGEIKEGLSLDLMALDDNDGIDTVISKGILEMSDKKVLRKTNFSDF</sequence>
<dbReference type="PANTHER" id="PTHR11647">
    <property type="entry name" value="HYDRANTOINASE/DIHYDROPYRIMIDINASE FAMILY MEMBER"/>
    <property type="match status" value="1"/>
</dbReference>
<dbReference type="Pfam" id="PF01979">
    <property type="entry name" value="Amidohydro_1"/>
    <property type="match status" value="1"/>
</dbReference>
<keyword evidence="4" id="KW-1185">Reference proteome</keyword>
<dbReference type="Proteomes" id="UP000831151">
    <property type="component" value="Chromosome"/>
</dbReference>
<dbReference type="SUPFAM" id="SSF51338">
    <property type="entry name" value="Composite domain of metallo-dependent hydrolases"/>
    <property type="match status" value="1"/>
</dbReference>
<dbReference type="SUPFAM" id="SSF51556">
    <property type="entry name" value="Metallo-dependent hydrolases"/>
    <property type="match status" value="1"/>
</dbReference>
<proteinExistence type="predicted"/>
<dbReference type="KEGG" id="fms:M1R53_00185"/>
<dbReference type="RefSeq" id="WP_249242637.1">
    <property type="nucleotide sequence ID" value="NZ_CP096649.1"/>
</dbReference>
<protein>
    <submittedName>
        <fullName evidence="3">Amidohydrolase family protein</fullName>
    </submittedName>
</protein>
<name>A0A9E7IUK9_9FIRM</name>
<dbReference type="Gene3D" id="2.30.40.10">
    <property type="entry name" value="Urease, subunit C, domain 1"/>
    <property type="match status" value="1"/>
</dbReference>
<evidence type="ECO:0000256" key="1">
    <source>
        <dbReference type="ARBA" id="ARBA00001947"/>
    </source>
</evidence>
<reference evidence="3" key="1">
    <citation type="submission" date="2022-04" db="EMBL/GenBank/DDBJ databases">
        <title>Complete genome sequences of Ezakiella coagulans and Fenollaria massiliensis.</title>
        <authorList>
            <person name="France M.T."/>
            <person name="Clifford J."/>
            <person name="Narina S."/>
            <person name="Rutt L."/>
            <person name="Ravel J."/>
        </authorList>
    </citation>
    <scope>NUCLEOTIDE SEQUENCE</scope>
    <source>
        <strain evidence="3">C0061C2</strain>
    </source>
</reference>
<dbReference type="GO" id="GO:0016810">
    <property type="term" value="F:hydrolase activity, acting on carbon-nitrogen (but not peptide) bonds"/>
    <property type="evidence" value="ECO:0007669"/>
    <property type="project" value="InterPro"/>
</dbReference>
<accession>A0A9E7IUK9</accession>
<dbReference type="Gene3D" id="3.20.20.140">
    <property type="entry name" value="Metal-dependent hydrolases"/>
    <property type="match status" value="1"/>
</dbReference>
<evidence type="ECO:0000313" key="4">
    <source>
        <dbReference type="Proteomes" id="UP000831151"/>
    </source>
</evidence>
<dbReference type="InterPro" id="IPR011059">
    <property type="entry name" value="Metal-dep_hydrolase_composite"/>
</dbReference>
<dbReference type="AlphaFoldDB" id="A0A9E7IUK9"/>
<dbReference type="PANTHER" id="PTHR11647:SF1">
    <property type="entry name" value="COLLAPSIN RESPONSE MEDIATOR PROTEIN"/>
    <property type="match status" value="1"/>
</dbReference>
<dbReference type="InterPro" id="IPR006680">
    <property type="entry name" value="Amidohydro-rel"/>
</dbReference>
<evidence type="ECO:0000259" key="2">
    <source>
        <dbReference type="Pfam" id="PF01979"/>
    </source>
</evidence>
<comment type="cofactor">
    <cofactor evidence="1">
        <name>Zn(2+)</name>
        <dbReference type="ChEBI" id="CHEBI:29105"/>
    </cofactor>
</comment>